<feature type="compositionally biased region" description="Acidic residues" evidence="1">
    <location>
        <begin position="12"/>
        <end position="30"/>
    </location>
</feature>
<evidence type="ECO:0008006" key="4">
    <source>
        <dbReference type="Google" id="ProtNLM"/>
    </source>
</evidence>
<evidence type="ECO:0000313" key="2">
    <source>
        <dbReference type="EMBL" id="MDN7933367.1"/>
    </source>
</evidence>
<name>A0ABT8PE04_9BURK</name>
<proteinExistence type="predicted"/>
<evidence type="ECO:0000256" key="1">
    <source>
        <dbReference type="SAM" id="MobiDB-lite"/>
    </source>
</evidence>
<organism evidence="2 3">
    <name type="scientific">Burkholderia metallica</name>
    <dbReference type="NCBI Taxonomy" id="488729"/>
    <lineage>
        <taxon>Bacteria</taxon>
        <taxon>Pseudomonadati</taxon>
        <taxon>Pseudomonadota</taxon>
        <taxon>Betaproteobacteria</taxon>
        <taxon>Burkholderiales</taxon>
        <taxon>Burkholderiaceae</taxon>
        <taxon>Burkholderia</taxon>
        <taxon>Burkholderia cepacia complex</taxon>
    </lineage>
</organism>
<accession>A0ABT8PE04</accession>
<dbReference type="RefSeq" id="WP_301756001.1">
    <property type="nucleotide sequence ID" value="NZ_JAUJSQ010000006.1"/>
</dbReference>
<protein>
    <recommendedName>
        <fullName evidence="4">DUF3022 domain-containing protein</fullName>
    </recommendedName>
</protein>
<dbReference type="EMBL" id="JAUJSQ010000006">
    <property type="protein sequence ID" value="MDN7933367.1"/>
    <property type="molecule type" value="Genomic_DNA"/>
</dbReference>
<sequence length="126" mass="14239">MQSHSRNRLENDDVDETDADDDNEAIDADGFDTTVNVDVATGTVKFQAAWMEAADRPPETERHSVVLVLDCDTMERYADLDESTRMRVHAILRHTVQDLIDRQPDEHATLTIELTDAMLDAARVLQ</sequence>
<evidence type="ECO:0000313" key="3">
    <source>
        <dbReference type="Proteomes" id="UP001171606"/>
    </source>
</evidence>
<comment type="caution">
    <text evidence="2">The sequence shown here is derived from an EMBL/GenBank/DDBJ whole genome shotgun (WGS) entry which is preliminary data.</text>
</comment>
<feature type="region of interest" description="Disordered" evidence="1">
    <location>
        <begin position="1"/>
        <end position="31"/>
    </location>
</feature>
<reference evidence="2" key="1">
    <citation type="submission" date="2023-07" db="EMBL/GenBank/DDBJ databases">
        <title>A collection of bacterial strains from the Burkholderia cepacia Research Laboratory and Repository.</title>
        <authorList>
            <person name="Lipuma J."/>
            <person name="Spilker T."/>
            <person name="Caverly L."/>
        </authorList>
    </citation>
    <scope>NUCLEOTIDE SEQUENCE</scope>
    <source>
        <strain evidence="2">AU42020</strain>
    </source>
</reference>
<keyword evidence="3" id="KW-1185">Reference proteome</keyword>
<gene>
    <name evidence="2" type="ORF">QZM52_18940</name>
</gene>
<dbReference type="Proteomes" id="UP001171606">
    <property type="component" value="Unassembled WGS sequence"/>
</dbReference>